<dbReference type="InterPro" id="IPR013496">
    <property type="entry name" value="CHP02680"/>
</dbReference>
<evidence type="ECO:0000256" key="1">
    <source>
        <dbReference type="SAM" id="Coils"/>
    </source>
</evidence>
<comment type="caution">
    <text evidence="3">The sequence shown here is derived from an EMBL/GenBank/DDBJ whole genome shotgun (WGS) entry which is preliminary data.</text>
</comment>
<accession>A0ABW1NBM3</accession>
<evidence type="ECO:0000313" key="4">
    <source>
        <dbReference type="Proteomes" id="UP001596137"/>
    </source>
</evidence>
<name>A0ABW1NBM3_9ACTN</name>
<dbReference type="Gene3D" id="3.40.50.300">
    <property type="entry name" value="P-loop containing nucleotide triphosphate hydrolases"/>
    <property type="match status" value="1"/>
</dbReference>
<feature type="coiled-coil region" evidence="1">
    <location>
        <begin position="874"/>
        <end position="922"/>
    </location>
</feature>
<keyword evidence="4" id="KW-1185">Reference proteome</keyword>
<proteinExistence type="predicted"/>
<keyword evidence="1" id="KW-0175">Coiled coil</keyword>
<evidence type="ECO:0000256" key="2">
    <source>
        <dbReference type="SAM" id="MobiDB-lite"/>
    </source>
</evidence>
<dbReference type="EMBL" id="JBHSRF010000004">
    <property type="protein sequence ID" value="MFC6080456.1"/>
    <property type="molecule type" value="Genomic_DNA"/>
</dbReference>
<dbReference type="Pfam" id="PF13558">
    <property type="entry name" value="SbcC_Walker_B"/>
    <property type="match status" value="1"/>
</dbReference>
<dbReference type="Proteomes" id="UP001596137">
    <property type="component" value="Unassembled WGS sequence"/>
</dbReference>
<feature type="coiled-coil region" evidence="1">
    <location>
        <begin position="962"/>
        <end position="989"/>
    </location>
</feature>
<sequence>MTLPAPCSERWKPLRAGLVDMFYYDVEEFHFHDGRLLLRGNNGTGKSKVLALTLPFLLDGELAPHRVEPDGDRQKKMEWNLLLGGRHPHHERLGYTWMEFGRRAADGTTEFRTIGCGLKAVKDRGIARHWFFVTPQRVGGDLSLLSATRVALTREKLRDAVEGHGMVYDRASDYRRAVDEALFGLGEHRYEALVNLLIQLRQPQLSKRPDEKLLSRALTEALPPLSPELITTVAESFRGLDEERGALRALEDARTAAAHFLSHYRGYAAMAAKRKASAPRVTHSRYEHLGRDLIEADGRYTAARTGLDAAQATLESLEAERVRLEARREALRQSPEMRDAQRLKESREEAGRQAETARIRERDRERLGAEVARRQRRADEHRLGVERAAVTLRVARDEAGAAARCARCEDAHLAAAGRWAHDLAGQVTRGEAEEDLTRARRDTGTLAERRGHAVSELERLLGLVGRAELRLGTARDEVDRLTGELQSAAERIATAERGTADQAAELMNAYLSYLTGTVELRVAGMDDVAAALETWARQPEGRNPAMAAVDDAARSATTELARRLAGLEVEARSGRETAGELEEEIRRLEAGGHDAPPVPHTRAAGARDGRPGAPFWKVVDFIGEVHAEHRAGLEAALEAAGILDAWVTPDGTLLAADDTVLLTAAPVPGLTAADALRPAVDRADPRADALPDAAVRAVLDSIGLGPGAATWVAVDGRWANGVLGGSWHKVSADHIGEGAREAARRARLVRLGAELATVRVRLEELRAAGEELAARQRTLAAEHRSAPPDAALREAHVKLAGEHARRVELNTTHQAATVIMTNRQGEVSAARAQASEFAADVGLPVETAELAAVSGAVSGYRLALAELWPAAQALLVARATADDAEQELADTRERLTEAGGQAAQALERAEAAAETYRALMETAGAAVDELHRKLDEVGHALGAREMEERRNRARERDALQELGNAEGTRERLSAEIGEAEKARDVAVAEFQAFAATGVLRVALPELDIPDAAQPWAVTPAVILARAVNAALESVDDADGRWDRVQKRVTEEHKLLSDALARHGHSVGLTMRDGVMVVDVVFQGRARDVPELAEALAAETAHRKELLSAREREILENHLLNEVAGTLHELIAAAEEEVAAMNAELESRPTSTGMRLRLVWQTARNAPEGLARVREKLRQTVDAWSDADRGAVGAFLQEQIDREHTENAAAGWTEQLTRALDYRSWHEFTIKRLQDGQWRPATGPASGGERVLAASVPLFAAASAHYKSAGNPHAPRLVALDEAFAGVDDDSRAKCLGLLATFDMDVVMTSEREWGCYPEVPGLSICQLSRRDGVDAVLVTPWRWDGHERRRAGRADVAAPSAVASPEPDQEGLFG</sequence>
<feature type="region of interest" description="Disordered" evidence="2">
    <location>
        <begin position="1348"/>
        <end position="1374"/>
    </location>
</feature>
<dbReference type="SUPFAM" id="SSF52540">
    <property type="entry name" value="P-loop containing nucleoside triphosphate hydrolases"/>
    <property type="match status" value="1"/>
</dbReference>
<reference evidence="4" key="1">
    <citation type="journal article" date="2019" name="Int. J. Syst. Evol. Microbiol.">
        <title>The Global Catalogue of Microorganisms (GCM) 10K type strain sequencing project: providing services to taxonomists for standard genome sequencing and annotation.</title>
        <authorList>
            <consortium name="The Broad Institute Genomics Platform"/>
            <consortium name="The Broad Institute Genome Sequencing Center for Infectious Disease"/>
            <person name="Wu L."/>
            <person name="Ma J."/>
        </authorList>
    </citation>
    <scope>NUCLEOTIDE SEQUENCE [LARGE SCALE GENOMIC DNA]</scope>
    <source>
        <strain evidence="4">JCM 30346</strain>
    </source>
</reference>
<feature type="region of interest" description="Disordered" evidence="2">
    <location>
        <begin position="330"/>
        <end position="359"/>
    </location>
</feature>
<feature type="coiled-coil region" evidence="1">
    <location>
        <begin position="471"/>
        <end position="498"/>
    </location>
</feature>
<dbReference type="RefSeq" id="WP_380747233.1">
    <property type="nucleotide sequence ID" value="NZ_JBHSRF010000004.1"/>
</dbReference>
<protein>
    <submittedName>
        <fullName evidence="3">TIGR02680 family protein</fullName>
    </submittedName>
</protein>
<dbReference type="InterPro" id="IPR027417">
    <property type="entry name" value="P-loop_NTPase"/>
</dbReference>
<organism evidence="3 4">
    <name type="scientific">Sphaerisporangium aureirubrum</name>
    <dbReference type="NCBI Taxonomy" id="1544736"/>
    <lineage>
        <taxon>Bacteria</taxon>
        <taxon>Bacillati</taxon>
        <taxon>Actinomycetota</taxon>
        <taxon>Actinomycetes</taxon>
        <taxon>Streptosporangiales</taxon>
        <taxon>Streptosporangiaceae</taxon>
        <taxon>Sphaerisporangium</taxon>
    </lineage>
</organism>
<evidence type="ECO:0000313" key="3">
    <source>
        <dbReference type="EMBL" id="MFC6080456.1"/>
    </source>
</evidence>
<feature type="compositionally biased region" description="Low complexity" evidence="2">
    <location>
        <begin position="1354"/>
        <end position="1365"/>
    </location>
</feature>
<feature type="region of interest" description="Disordered" evidence="2">
    <location>
        <begin position="590"/>
        <end position="609"/>
    </location>
</feature>
<dbReference type="NCBIfam" id="TIGR02680">
    <property type="entry name" value="TIGR02680 family protein"/>
    <property type="match status" value="1"/>
</dbReference>
<gene>
    <name evidence="3" type="ORF">ACFP1K_04760</name>
</gene>